<dbReference type="EMBL" id="KB405098">
    <property type="protein sequence ID" value="EMF50581.1"/>
    <property type="molecule type" value="Genomic_DNA"/>
</dbReference>
<protein>
    <submittedName>
        <fullName evidence="1">Uncharacterized protein</fullName>
    </submittedName>
</protein>
<gene>
    <name evidence="1" type="ORF">SBD_8144</name>
</gene>
<dbReference type="Proteomes" id="UP000030760">
    <property type="component" value="Unassembled WGS sequence"/>
</dbReference>
<accession>M3E4L1</accession>
<evidence type="ECO:0000313" key="1">
    <source>
        <dbReference type="EMBL" id="EMF50581.1"/>
    </source>
</evidence>
<sequence>MRSSPASVRAEEDGPVWRSPRAVYACSQVTPFDRSFERKNRS</sequence>
<reference evidence="2" key="1">
    <citation type="journal article" date="2013" name="Genome Announc.">
        <title>Draft Genome Sequence of Streptomyces bottropensis ATCC 25435, a Bottromycin-Producing Actinomycete.</title>
        <authorList>
            <person name="Zhang H."/>
            <person name="Zhou W."/>
            <person name="Zhuang Y."/>
            <person name="Liang X."/>
            <person name="Liu T."/>
        </authorList>
    </citation>
    <scope>NUCLEOTIDE SEQUENCE [LARGE SCALE GENOMIC DNA]</scope>
    <source>
        <strain evidence="2">ATCC 25435</strain>
    </source>
</reference>
<dbReference type="AlphaFoldDB" id="M3E4L1"/>
<organism evidence="1 2">
    <name type="scientific">Streptomyces bottropensis ATCC 25435</name>
    <dbReference type="NCBI Taxonomy" id="1054862"/>
    <lineage>
        <taxon>Bacteria</taxon>
        <taxon>Bacillati</taxon>
        <taxon>Actinomycetota</taxon>
        <taxon>Actinomycetes</taxon>
        <taxon>Kitasatosporales</taxon>
        <taxon>Streptomycetaceae</taxon>
        <taxon>Streptomyces</taxon>
    </lineage>
</organism>
<proteinExistence type="predicted"/>
<name>M3E4L1_9ACTN</name>
<evidence type="ECO:0000313" key="2">
    <source>
        <dbReference type="Proteomes" id="UP000030760"/>
    </source>
</evidence>